<dbReference type="EMBL" id="JAATIP010000397">
    <property type="protein sequence ID" value="KAF4349356.1"/>
    <property type="molecule type" value="Genomic_DNA"/>
</dbReference>
<dbReference type="Proteomes" id="UP000525078">
    <property type="component" value="Unassembled WGS sequence"/>
</dbReference>
<evidence type="ECO:0000256" key="1">
    <source>
        <dbReference type="ARBA" id="ARBA00004651"/>
    </source>
</evidence>
<evidence type="ECO:0000256" key="5">
    <source>
        <dbReference type="ARBA" id="ARBA00022989"/>
    </source>
</evidence>
<evidence type="ECO:0000313" key="9">
    <source>
        <dbReference type="EMBL" id="KAF4349356.1"/>
    </source>
</evidence>
<organism evidence="9 10">
    <name type="scientific">Cannabis sativa</name>
    <name type="common">Hemp</name>
    <name type="synonym">Marijuana</name>
    <dbReference type="NCBI Taxonomy" id="3483"/>
    <lineage>
        <taxon>Eukaryota</taxon>
        <taxon>Viridiplantae</taxon>
        <taxon>Streptophyta</taxon>
        <taxon>Embryophyta</taxon>
        <taxon>Tracheophyta</taxon>
        <taxon>Spermatophyta</taxon>
        <taxon>Magnoliopsida</taxon>
        <taxon>eudicotyledons</taxon>
        <taxon>Gunneridae</taxon>
        <taxon>Pentapetalae</taxon>
        <taxon>rosids</taxon>
        <taxon>fabids</taxon>
        <taxon>Rosales</taxon>
        <taxon>Cannabaceae</taxon>
        <taxon>Cannabis</taxon>
    </lineage>
</organism>
<comment type="subunit">
    <text evidence="7">Homodimer and heterodimers.</text>
</comment>
<name>A0A7J6DTM6_CANSA</name>
<dbReference type="GO" id="GO:0005886">
    <property type="term" value="C:plasma membrane"/>
    <property type="evidence" value="ECO:0007669"/>
    <property type="project" value="UniProtKB-SubCell"/>
</dbReference>
<protein>
    <recommendedName>
        <fullName evidence="7">CASP-like protein</fullName>
    </recommendedName>
</protein>
<evidence type="ECO:0000256" key="2">
    <source>
        <dbReference type="ARBA" id="ARBA00007651"/>
    </source>
</evidence>
<evidence type="ECO:0000256" key="6">
    <source>
        <dbReference type="ARBA" id="ARBA00023136"/>
    </source>
</evidence>
<dbReference type="Pfam" id="PF04535">
    <property type="entry name" value="CASP_dom"/>
    <property type="match status" value="1"/>
</dbReference>
<evidence type="ECO:0000259" key="8">
    <source>
        <dbReference type="Pfam" id="PF04535"/>
    </source>
</evidence>
<proteinExistence type="inferred from homology"/>
<gene>
    <name evidence="9" type="ORF">F8388_010990</name>
</gene>
<comment type="similarity">
    <text evidence="2 7">Belongs to the Casparian strip membrane proteins (CASP) family.</text>
</comment>
<evidence type="ECO:0000256" key="7">
    <source>
        <dbReference type="RuleBase" id="RU361233"/>
    </source>
</evidence>
<dbReference type="AlphaFoldDB" id="A0A7J6DTM6"/>
<comment type="subcellular location">
    <subcellularLocation>
        <location evidence="1 7">Cell membrane</location>
        <topology evidence="1 7">Multi-pass membrane protein</topology>
    </subcellularLocation>
</comment>
<feature type="non-terminal residue" evidence="9">
    <location>
        <position position="283"/>
    </location>
</feature>
<feature type="domain" description="Casparian strip membrane protein" evidence="8">
    <location>
        <begin position="80"/>
        <end position="130"/>
    </location>
</feature>
<accession>A0A7J6DTM6</accession>
<keyword evidence="3 7" id="KW-1003">Cell membrane</keyword>
<evidence type="ECO:0000313" key="10">
    <source>
        <dbReference type="Proteomes" id="UP000525078"/>
    </source>
</evidence>
<evidence type="ECO:0000256" key="3">
    <source>
        <dbReference type="ARBA" id="ARBA00022475"/>
    </source>
</evidence>
<sequence length="283" mass="31824">MAITFFLAQPCSSSSSLYSFSHSHFSLIRKPHSLTINPTLEPFHLPNHKPEFRSHRPPLNDATKGEPFSPYYLSPSPIQKALVFVVIVNAIVSAYSLIQALRCVVSMDKGSVLFSKPLVWVIFSGDQATGHLRPRILYASALKDIRTEWAKFTKDYFLNKSKLVIMNRMDTLLRFMMESIRKLQVDNANLNKKVCFLSEELDRRSIDNREYESKLLDMLMASNGMSVDLSGSNGLNISNENSAVGVGDTLAEFSDICKMNLNVLPRSTMEEGQTFGIEKSLTT</sequence>
<keyword evidence="6" id="KW-0472">Membrane</keyword>
<keyword evidence="4" id="KW-0812">Transmembrane</keyword>
<comment type="caution">
    <text evidence="9">The sequence shown here is derived from an EMBL/GenBank/DDBJ whole genome shotgun (WGS) entry which is preliminary data.</text>
</comment>
<reference evidence="9 10" key="1">
    <citation type="journal article" date="2020" name="bioRxiv">
        <title>Sequence and annotation of 42 cannabis genomes reveals extensive copy number variation in cannabinoid synthesis and pathogen resistance genes.</title>
        <authorList>
            <person name="Mckernan K.J."/>
            <person name="Helbert Y."/>
            <person name="Kane L.T."/>
            <person name="Ebling H."/>
            <person name="Zhang L."/>
            <person name="Liu B."/>
            <person name="Eaton Z."/>
            <person name="Mclaughlin S."/>
            <person name="Kingan S."/>
            <person name="Baybayan P."/>
            <person name="Concepcion G."/>
            <person name="Jordan M."/>
            <person name="Riva A."/>
            <person name="Barbazuk W."/>
            <person name="Harkins T."/>
        </authorList>
    </citation>
    <scope>NUCLEOTIDE SEQUENCE [LARGE SCALE GENOMIC DNA]</scope>
    <source>
        <strain evidence="10">cv. Jamaican Lion 4</strain>
        <tissue evidence="9">Leaf</tissue>
    </source>
</reference>
<dbReference type="InterPro" id="IPR006702">
    <property type="entry name" value="CASP_dom"/>
</dbReference>
<evidence type="ECO:0000256" key="4">
    <source>
        <dbReference type="ARBA" id="ARBA00022692"/>
    </source>
</evidence>
<keyword evidence="5" id="KW-1133">Transmembrane helix</keyword>